<evidence type="ECO:0000313" key="1">
    <source>
        <dbReference type="EMBL" id="JAC70637.1"/>
    </source>
</evidence>
<sequence length="52" mass="5656">MGTRQKVLDLLRTLSLNSYSCPCHSSVRVSSSGGHASMQNVRSAKQGTCRLF</sequence>
<name>A0A061RCI5_9CHLO</name>
<dbReference type="AlphaFoldDB" id="A0A061RCI5"/>
<organism evidence="1">
    <name type="scientific">Tetraselmis sp. GSL018</name>
    <dbReference type="NCBI Taxonomy" id="582737"/>
    <lineage>
        <taxon>Eukaryota</taxon>
        <taxon>Viridiplantae</taxon>
        <taxon>Chlorophyta</taxon>
        <taxon>core chlorophytes</taxon>
        <taxon>Chlorodendrophyceae</taxon>
        <taxon>Chlorodendrales</taxon>
        <taxon>Chlorodendraceae</taxon>
        <taxon>Tetraselmis</taxon>
    </lineage>
</organism>
<gene>
    <name evidence="1" type="ORF">TSPGSL018_3710</name>
</gene>
<dbReference type="EMBL" id="GBEZ01015535">
    <property type="protein sequence ID" value="JAC70637.1"/>
    <property type="molecule type" value="Transcribed_RNA"/>
</dbReference>
<accession>A0A061RCI5</accession>
<proteinExistence type="predicted"/>
<protein>
    <submittedName>
        <fullName evidence="1">Uncharacterized protein</fullName>
    </submittedName>
</protein>
<reference evidence="1" key="1">
    <citation type="submission" date="2014-05" db="EMBL/GenBank/DDBJ databases">
        <title>The transcriptome of the halophilic microalga Tetraselmis sp. GSL018 isolated from the Great Salt Lake, Utah.</title>
        <authorList>
            <person name="Jinkerson R.E."/>
            <person name="D'Adamo S."/>
            <person name="Posewitz M.C."/>
        </authorList>
    </citation>
    <scope>NUCLEOTIDE SEQUENCE</scope>
    <source>
        <strain evidence="1">GSL018</strain>
    </source>
</reference>